<proteinExistence type="predicted"/>
<accession>A0A1Y2L5U5</accession>
<reference evidence="2 3" key="1">
    <citation type="submission" date="2014-03" db="EMBL/GenBank/DDBJ databases">
        <title>The draft genome sequence of Thalassospira alkalitolerans JCM 18968.</title>
        <authorList>
            <person name="Lai Q."/>
            <person name="Shao Z."/>
        </authorList>
    </citation>
    <scope>NUCLEOTIDE SEQUENCE [LARGE SCALE GENOMIC DNA]</scope>
    <source>
        <strain evidence="2 3">JCM 18968</strain>
    </source>
</reference>
<dbReference type="Pfam" id="PF17803">
    <property type="entry name" value="Cadherin_4"/>
    <property type="match status" value="1"/>
</dbReference>
<protein>
    <recommendedName>
        <fullName evidence="1">RapA2 cadherin-like domain-containing protein</fullName>
    </recommendedName>
</protein>
<dbReference type="STRING" id="1293890.TALK_21950"/>
<dbReference type="AlphaFoldDB" id="A0A1Y2L5U5"/>
<sequence>SNIKYTGASNVNGDNVATYTIHANDGTVNPQVGGGNIDITAVNDAPTASGVPTDVTVIEDTASNFDLSAISFADVDGDSLTVTIAVSAGTFTASTSGSVTV</sequence>
<gene>
    <name evidence="2" type="ORF">TALK_21950</name>
</gene>
<organism evidence="2 3">
    <name type="scientific">Thalassospira alkalitolerans</name>
    <dbReference type="NCBI Taxonomy" id="1293890"/>
    <lineage>
        <taxon>Bacteria</taxon>
        <taxon>Pseudomonadati</taxon>
        <taxon>Pseudomonadota</taxon>
        <taxon>Alphaproteobacteria</taxon>
        <taxon>Rhodospirillales</taxon>
        <taxon>Thalassospiraceae</taxon>
        <taxon>Thalassospira</taxon>
    </lineage>
</organism>
<evidence type="ECO:0000313" key="2">
    <source>
        <dbReference type="EMBL" id="OSQ41481.1"/>
    </source>
</evidence>
<dbReference type="Proteomes" id="UP000193396">
    <property type="component" value="Unassembled WGS sequence"/>
</dbReference>
<evidence type="ECO:0000259" key="1">
    <source>
        <dbReference type="Pfam" id="PF17803"/>
    </source>
</evidence>
<feature type="non-terminal residue" evidence="2">
    <location>
        <position position="1"/>
    </location>
</feature>
<keyword evidence="3" id="KW-1185">Reference proteome</keyword>
<dbReference type="InterPro" id="IPR040853">
    <property type="entry name" value="RapA2_cadherin-like"/>
</dbReference>
<comment type="caution">
    <text evidence="2">The sequence shown here is derived from an EMBL/GenBank/DDBJ whole genome shotgun (WGS) entry which is preliminary data.</text>
</comment>
<evidence type="ECO:0000313" key="3">
    <source>
        <dbReference type="Proteomes" id="UP000193396"/>
    </source>
</evidence>
<feature type="domain" description="RapA2 cadherin-like" evidence="1">
    <location>
        <begin position="36"/>
        <end position="100"/>
    </location>
</feature>
<dbReference type="RefSeq" id="WP_169715102.1">
    <property type="nucleotide sequence ID" value="NZ_JFKB01000071.1"/>
</dbReference>
<feature type="non-terminal residue" evidence="2">
    <location>
        <position position="101"/>
    </location>
</feature>
<dbReference type="EMBL" id="JFKB01000071">
    <property type="protein sequence ID" value="OSQ41481.1"/>
    <property type="molecule type" value="Genomic_DNA"/>
</dbReference>
<name>A0A1Y2L5U5_9PROT</name>